<dbReference type="PANTHER" id="PTHR43827">
    <property type="entry name" value="2,5-DIKETO-D-GLUCONIC ACID REDUCTASE"/>
    <property type="match status" value="1"/>
</dbReference>
<evidence type="ECO:0000313" key="3">
    <source>
        <dbReference type="Proteomes" id="UP000076154"/>
    </source>
</evidence>
<gene>
    <name evidence="2" type="primary">cpr-c2</name>
    <name evidence="2" type="ORF">Hypma_002518</name>
</gene>
<dbReference type="PRINTS" id="PR00069">
    <property type="entry name" value="ALDKETRDTASE"/>
</dbReference>
<feature type="domain" description="NADP-dependent oxidoreductase" evidence="1">
    <location>
        <begin position="13"/>
        <end position="200"/>
    </location>
</feature>
<protein>
    <submittedName>
        <fullName evidence="2">NADPH-dependent conjugated polyketone reductase C2</fullName>
    </submittedName>
</protein>
<dbReference type="Pfam" id="PF00248">
    <property type="entry name" value="Aldo_ket_red"/>
    <property type="match status" value="1"/>
</dbReference>
<name>A0A369J3W7_HYPMA</name>
<dbReference type="Proteomes" id="UP000076154">
    <property type="component" value="Unassembled WGS sequence"/>
</dbReference>
<dbReference type="InterPro" id="IPR036812">
    <property type="entry name" value="NAD(P)_OxRdtase_dom_sf"/>
</dbReference>
<dbReference type="GO" id="GO:0016491">
    <property type="term" value="F:oxidoreductase activity"/>
    <property type="evidence" value="ECO:0007669"/>
    <property type="project" value="InterPro"/>
</dbReference>
<dbReference type="AlphaFoldDB" id="A0A369J3W7"/>
<dbReference type="InterPro" id="IPR023210">
    <property type="entry name" value="NADP_OxRdtase_dom"/>
</dbReference>
<dbReference type="Gene3D" id="3.20.20.100">
    <property type="entry name" value="NADP-dependent oxidoreductase domain"/>
    <property type="match status" value="1"/>
</dbReference>
<evidence type="ECO:0000313" key="2">
    <source>
        <dbReference type="EMBL" id="RDB16678.1"/>
    </source>
</evidence>
<dbReference type="PANTHER" id="PTHR43827:SF8">
    <property type="entry name" value="ALDO_KETO REDUCTASE FAMILY PROTEIN"/>
    <property type="match status" value="1"/>
</dbReference>
<dbReference type="OrthoDB" id="5357513at2759"/>
<sequence length="276" mass="31256">MHIAVKIIYGTAWKQEKTAALVVSAVLQGFRAIDTACQPKHYREDLVGQALHELREKHGIQRDDLFLQTKYTPIGGQDANKPLPYNPNDPIRKQIESSFQKSLANLQTTYLDSYLLHSPLKTLEQTLEAWRALIALQDEGKVWMIGVSNTYDVKVLHALSRERKVQVVQNRWYEGNHWDQQVLNYCREHEIQYQSFWTLSGSPFLLSHPVLVSLAEASHCTPAQAIFKVAQLEGVTPLSGTTDELHMRQDVAVQDIEFPFSSEGHVKAIKALVQGG</sequence>
<comment type="caution">
    <text evidence="2">The sequence shown here is derived from an EMBL/GenBank/DDBJ whole genome shotgun (WGS) entry which is preliminary data.</text>
</comment>
<proteinExistence type="predicted"/>
<dbReference type="SUPFAM" id="SSF51430">
    <property type="entry name" value="NAD(P)-linked oxidoreductase"/>
    <property type="match status" value="1"/>
</dbReference>
<accession>A0A369J3W7</accession>
<dbReference type="InParanoid" id="A0A369J3W7"/>
<dbReference type="STRING" id="39966.A0A369J3W7"/>
<dbReference type="InterPro" id="IPR020471">
    <property type="entry name" value="AKR"/>
</dbReference>
<dbReference type="CDD" id="cd19071">
    <property type="entry name" value="AKR_AKR1-5-like"/>
    <property type="match status" value="1"/>
</dbReference>
<dbReference type="EMBL" id="LUEZ02000122">
    <property type="protein sequence ID" value="RDB16678.1"/>
    <property type="molecule type" value="Genomic_DNA"/>
</dbReference>
<evidence type="ECO:0000259" key="1">
    <source>
        <dbReference type="Pfam" id="PF00248"/>
    </source>
</evidence>
<organism evidence="2 3">
    <name type="scientific">Hypsizygus marmoreus</name>
    <name type="common">White beech mushroom</name>
    <name type="synonym">Agaricus marmoreus</name>
    <dbReference type="NCBI Taxonomy" id="39966"/>
    <lineage>
        <taxon>Eukaryota</taxon>
        <taxon>Fungi</taxon>
        <taxon>Dikarya</taxon>
        <taxon>Basidiomycota</taxon>
        <taxon>Agaricomycotina</taxon>
        <taxon>Agaricomycetes</taxon>
        <taxon>Agaricomycetidae</taxon>
        <taxon>Agaricales</taxon>
        <taxon>Tricholomatineae</taxon>
        <taxon>Lyophyllaceae</taxon>
        <taxon>Hypsizygus</taxon>
    </lineage>
</organism>
<reference evidence="2" key="1">
    <citation type="submission" date="2018-04" db="EMBL/GenBank/DDBJ databases">
        <title>Whole genome sequencing of Hypsizygus marmoreus.</title>
        <authorList>
            <person name="Choi I.-G."/>
            <person name="Min B."/>
            <person name="Kim J.-G."/>
            <person name="Kim S."/>
            <person name="Oh Y.-L."/>
            <person name="Kong W.-S."/>
            <person name="Park H."/>
            <person name="Jeong J."/>
            <person name="Song E.-S."/>
        </authorList>
    </citation>
    <scope>NUCLEOTIDE SEQUENCE [LARGE SCALE GENOMIC DNA]</scope>
    <source>
        <strain evidence="2">51987-8</strain>
    </source>
</reference>
<keyword evidence="3" id="KW-1185">Reference proteome</keyword>